<evidence type="ECO:0000256" key="2">
    <source>
        <dbReference type="ARBA" id="ARBA00022679"/>
    </source>
</evidence>
<evidence type="ECO:0000259" key="6">
    <source>
        <dbReference type="Pfam" id="PF02803"/>
    </source>
</evidence>
<sequence length="406" mass="41692">MMAEVRQAYLFDAIRVPRGKGRDTGALHGVPPVALLSGLFREMAARHPQTPAAVDGAVIGCVTQTGDQGGNIGQAAMLSAGWDGSGSATMVNSFCTSGLTATATGAARVRLGEADLMAVGGVESMSRVPMMSDKGPLAGDPAIARAIPFIPNPIIADYVATVEGFTRDDISAYAARSHRKADAATRNGHFVRSLIPVTDAEGSVLLDRDEAVRGDSTPEGMARLEPLFDEARAAWGDAELIRRFGGTDKVAHIHHAAAAPAIVDGASLALVGSREGGERAGLKPRARLLACSSANSPAAMGLGGGAVAARDALARAGMTADDIDLWEFNEGFAAIAMAFARQLKVPEDRLNVNGGGIAMGHAMGATGVNLIGILLDELERRDLNTGLIAISGATGIGGALIVERAV</sequence>
<dbReference type="CDD" id="cd00751">
    <property type="entry name" value="thiolase"/>
    <property type="match status" value="1"/>
</dbReference>
<organism evidence="7 8">
    <name type="scientific">Sphingobium jiangsuense</name>
    <dbReference type="NCBI Taxonomy" id="870476"/>
    <lineage>
        <taxon>Bacteria</taxon>
        <taxon>Pseudomonadati</taxon>
        <taxon>Pseudomonadota</taxon>
        <taxon>Alphaproteobacteria</taxon>
        <taxon>Sphingomonadales</taxon>
        <taxon>Sphingomonadaceae</taxon>
        <taxon>Sphingobium</taxon>
    </lineage>
</organism>
<proteinExistence type="inferred from homology"/>
<dbReference type="AlphaFoldDB" id="A0A7W6FRQ0"/>
<evidence type="ECO:0000256" key="1">
    <source>
        <dbReference type="ARBA" id="ARBA00010982"/>
    </source>
</evidence>
<dbReference type="InterPro" id="IPR020616">
    <property type="entry name" value="Thiolase_N"/>
</dbReference>
<dbReference type="NCBIfam" id="TIGR01930">
    <property type="entry name" value="AcCoA-C-Actrans"/>
    <property type="match status" value="1"/>
</dbReference>
<dbReference type="EC" id="2.3.1.9" evidence="7"/>
<dbReference type="PIRSF" id="PIRSF000429">
    <property type="entry name" value="Ac-CoA_Ac_transf"/>
    <property type="match status" value="1"/>
</dbReference>
<dbReference type="EMBL" id="JACIDT010000023">
    <property type="protein sequence ID" value="MBB3928391.1"/>
    <property type="molecule type" value="Genomic_DNA"/>
</dbReference>
<evidence type="ECO:0000313" key="8">
    <source>
        <dbReference type="Proteomes" id="UP000571950"/>
    </source>
</evidence>
<protein>
    <submittedName>
        <fullName evidence="7">Acetyl-CoA C-acetyltransferase</fullName>
        <ecNumber evidence="7">2.3.1.9</ecNumber>
    </submittedName>
</protein>
<dbReference type="PANTHER" id="PTHR43365:SF1">
    <property type="entry name" value="ACETYL-COA C-ACYLTRANSFERASE"/>
    <property type="match status" value="1"/>
</dbReference>
<reference evidence="7 8" key="1">
    <citation type="submission" date="2020-08" db="EMBL/GenBank/DDBJ databases">
        <title>Genomic Encyclopedia of Type Strains, Phase IV (KMG-IV): sequencing the most valuable type-strain genomes for metagenomic binning, comparative biology and taxonomic classification.</title>
        <authorList>
            <person name="Goeker M."/>
        </authorList>
    </citation>
    <scope>NUCLEOTIDE SEQUENCE [LARGE SCALE GENOMIC DNA]</scope>
    <source>
        <strain evidence="7 8">DSM 26189</strain>
    </source>
</reference>
<dbReference type="Proteomes" id="UP000571950">
    <property type="component" value="Unassembled WGS sequence"/>
</dbReference>
<comment type="caution">
    <text evidence="7">The sequence shown here is derived from an EMBL/GenBank/DDBJ whole genome shotgun (WGS) entry which is preliminary data.</text>
</comment>
<dbReference type="InterPro" id="IPR016039">
    <property type="entry name" value="Thiolase-like"/>
</dbReference>
<evidence type="ECO:0000256" key="3">
    <source>
        <dbReference type="ARBA" id="ARBA00023315"/>
    </source>
</evidence>
<dbReference type="InterPro" id="IPR002155">
    <property type="entry name" value="Thiolase"/>
</dbReference>
<keyword evidence="8" id="KW-1185">Reference proteome</keyword>
<name>A0A7W6FRQ0_9SPHN</name>
<keyword evidence="2 4" id="KW-0808">Transferase</keyword>
<evidence type="ECO:0000313" key="7">
    <source>
        <dbReference type="EMBL" id="MBB3928391.1"/>
    </source>
</evidence>
<comment type="similarity">
    <text evidence="1 4">Belongs to the thiolase-like superfamily. Thiolase family.</text>
</comment>
<feature type="domain" description="Thiolase C-terminal" evidence="6">
    <location>
        <begin position="283"/>
        <end position="404"/>
    </location>
</feature>
<dbReference type="RefSeq" id="WP_188073671.1">
    <property type="nucleotide sequence ID" value="NZ_BSPS01000017.1"/>
</dbReference>
<gene>
    <name evidence="7" type="ORF">GGR43_004135</name>
</gene>
<evidence type="ECO:0000256" key="4">
    <source>
        <dbReference type="RuleBase" id="RU003557"/>
    </source>
</evidence>
<keyword evidence="3 4" id="KW-0012">Acyltransferase</keyword>
<dbReference type="Pfam" id="PF00108">
    <property type="entry name" value="Thiolase_N"/>
    <property type="match status" value="1"/>
</dbReference>
<dbReference type="PANTHER" id="PTHR43365">
    <property type="entry name" value="BLR7806 PROTEIN"/>
    <property type="match status" value="1"/>
</dbReference>
<dbReference type="InterPro" id="IPR020617">
    <property type="entry name" value="Thiolase_C"/>
</dbReference>
<dbReference type="Pfam" id="PF02803">
    <property type="entry name" value="Thiolase_C"/>
    <property type="match status" value="1"/>
</dbReference>
<dbReference type="Gene3D" id="3.40.47.10">
    <property type="match status" value="2"/>
</dbReference>
<evidence type="ECO:0000259" key="5">
    <source>
        <dbReference type="Pfam" id="PF00108"/>
    </source>
</evidence>
<accession>A0A7W6FRQ0</accession>
<dbReference type="GO" id="GO:0003985">
    <property type="term" value="F:acetyl-CoA C-acetyltransferase activity"/>
    <property type="evidence" value="ECO:0007669"/>
    <property type="project" value="UniProtKB-EC"/>
</dbReference>
<feature type="domain" description="Thiolase N-terminal" evidence="5">
    <location>
        <begin position="12"/>
        <end position="230"/>
    </location>
</feature>
<dbReference type="SUPFAM" id="SSF53901">
    <property type="entry name" value="Thiolase-like"/>
    <property type="match status" value="2"/>
</dbReference>